<feature type="region of interest" description="Disordered" evidence="6">
    <location>
        <begin position="1"/>
        <end position="53"/>
    </location>
</feature>
<evidence type="ECO:0000256" key="3">
    <source>
        <dbReference type="ARBA" id="ARBA00023015"/>
    </source>
</evidence>
<dbReference type="OrthoDB" id="1232at2759"/>
<evidence type="ECO:0000256" key="1">
    <source>
        <dbReference type="ARBA" id="ARBA00004123"/>
    </source>
</evidence>
<name>A0A8H7VND2_9FUNG</name>
<evidence type="ECO:0000256" key="2">
    <source>
        <dbReference type="ARBA" id="ARBA00005330"/>
    </source>
</evidence>
<dbReference type="PANTHER" id="PTHR13556:SF2">
    <property type="entry name" value="TRANSCRIPTIONAL ADAPTER 3"/>
    <property type="match status" value="1"/>
</dbReference>
<keyword evidence="3" id="KW-0805">Transcription regulation</keyword>
<evidence type="ECO:0000256" key="4">
    <source>
        <dbReference type="ARBA" id="ARBA00023163"/>
    </source>
</evidence>
<feature type="compositionally biased region" description="Low complexity" evidence="6">
    <location>
        <begin position="128"/>
        <end position="157"/>
    </location>
</feature>
<keyword evidence="4" id="KW-0804">Transcription</keyword>
<comment type="subcellular location">
    <subcellularLocation>
        <location evidence="1">Nucleus</location>
    </subcellularLocation>
</comment>
<evidence type="ECO:0000313" key="7">
    <source>
        <dbReference type="EMBL" id="KAG2225337.1"/>
    </source>
</evidence>
<keyword evidence="8" id="KW-1185">Reference proteome</keyword>
<dbReference type="GO" id="GO:0003713">
    <property type="term" value="F:transcription coactivator activity"/>
    <property type="evidence" value="ECO:0007669"/>
    <property type="project" value="TreeGrafter"/>
</dbReference>
<dbReference type="GO" id="GO:0000124">
    <property type="term" value="C:SAGA complex"/>
    <property type="evidence" value="ECO:0007669"/>
    <property type="project" value="TreeGrafter"/>
</dbReference>
<dbReference type="Proteomes" id="UP000646827">
    <property type="component" value="Unassembled WGS sequence"/>
</dbReference>
<dbReference type="Pfam" id="PF10198">
    <property type="entry name" value="Ada3"/>
    <property type="match status" value="1"/>
</dbReference>
<dbReference type="AlphaFoldDB" id="A0A8H7VND2"/>
<proteinExistence type="inferred from homology"/>
<accession>A0A8H7VND2</accession>
<evidence type="ECO:0000313" key="8">
    <source>
        <dbReference type="Proteomes" id="UP000646827"/>
    </source>
</evidence>
<evidence type="ECO:0000256" key="5">
    <source>
        <dbReference type="ARBA" id="ARBA00023242"/>
    </source>
</evidence>
<sequence>MEQKEIRKKKSSGDTVQNGKRRQHYHNNNQHTNDHHHHHTKKQKNGTTVDDDLDLVRVKPNNQVPIANFWTAMEPYFRPITEDDRKYLMEKSTPIQEESAALLEIPPLGQFYLDKWEEEEQIMLVEDTSLSTSSPPPLSSSSSSTRRSRYPSTSSSSGTIPAIATATTMEEINANNNTVTTSKSALHDTAGNTLLGRLMSSLILEPMDIDTYSEDEEDDYDSQTDQSNTDDDEEIDDKVITEVECVNTDLPMHEDDDEIVGMEERLKRELQYVGLLSEGGLGDDDEEEETDWHAREDDEISAQLRRLGKELQEQIKVNEFRKERLLQVVDTQLQYDQYRQVLDVLDVQVEQSYLKRFRVQKAKKRKSGSSSKTALSEHTLAAMEKRNMCINELGAIFKEKNCVLPTKSIYDEDVLTV</sequence>
<evidence type="ECO:0000256" key="6">
    <source>
        <dbReference type="SAM" id="MobiDB-lite"/>
    </source>
</evidence>
<comment type="similarity">
    <text evidence="2">Belongs to the NGG1 family.</text>
</comment>
<dbReference type="EMBL" id="JAEPRB010000029">
    <property type="protein sequence ID" value="KAG2225337.1"/>
    <property type="molecule type" value="Genomic_DNA"/>
</dbReference>
<protein>
    <submittedName>
        <fullName evidence="7">Uncharacterized protein</fullName>
    </submittedName>
</protein>
<gene>
    <name evidence="7" type="ORF">INT45_005581</name>
</gene>
<organism evidence="7 8">
    <name type="scientific">Circinella minor</name>
    <dbReference type="NCBI Taxonomy" id="1195481"/>
    <lineage>
        <taxon>Eukaryota</taxon>
        <taxon>Fungi</taxon>
        <taxon>Fungi incertae sedis</taxon>
        <taxon>Mucoromycota</taxon>
        <taxon>Mucoromycotina</taxon>
        <taxon>Mucoromycetes</taxon>
        <taxon>Mucorales</taxon>
        <taxon>Lichtheimiaceae</taxon>
        <taxon>Circinella</taxon>
    </lineage>
</organism>
<dbReference type="PANTHER" id="PTHR13556">
    <property type="entry name" value="TRANSCRIPTIONAL ADAPTER 3-RELATED"/>
    <property type="match status" value="1"/>
</dbReference>
<feature type="region of interest" description="Disordered" evidence="6">
    <location>
        <begin position="213"/>
        <end position="233"/>
    </location>
</feature>
<dbReference type="InterPro" id="IPR019340">
    <property type="entry name" value="Histone_AcTrfase_su3"/>
</dbReference>
<feature type="compositionally biased region" description="Basic residues" evidence="6">
    <location>
        <begin position="1"/>
        <end position="10"/>
    </location>
</feature>
<comment type="caution">
    <text evidence="7">The sequence shown here is derived from an EMBL/GenBank/DDBJ whole genome shotgun (WGS) entry which is preliminary data.</text>
</comment>
<feature type="compositionally biased region" description="Basic residues" evidence="6">
    <location>
        <begin position="34"/>
        <end position="44"/>
    </location>
</feature>
<keyword evidence="5" id="KW-0539">Nucleus</keyword>
<dbReference type="GO" id="GO:0005634">
    <property type="term" value="C:nucleus"/>
    <property type="evidence" value="ECO:0007669"/>
    <property type="project" value="UniProtKB-SubCell"/>
</dbReference>
<feature type="region of interest" description="Disordered" evidence="6">
    <location>
        <begin position="126"/>
        <end position="161"/>
    </location>
</feature>
<dbReference type="GO" id="GO:0006357">
    <property type="term" value="P:regulation of transcription by RNA polymerase II"/>
    <property type="evidence" value="ECO:0007669"/>
    <property type="project" value="TreeGrafter"/>
</dbReference>
<reference evidence="7 8" key="1">
    <citation type="submission" date="2020-12" db="EMBL/GenBank/DDBJ databases">
        <title>Metabolic potential, ecology and presence of endohyphal bacteria is reflected in genomic diversity of Mucoromycotina.</title>
        <authorList>
            <person name="Muszewska A."/>
            <person name="Okrasinska A."/>
            <person name="Steczkiewicz K."/>
            <person name="Drgas O."/>
            <person name="Orlowska M."/>
            <person name="Perlinska-Lenart U."/>
            <person name="Aleksandrzak-Piekarczyk T."/>
            <person name="Szatraj K."/>
            <person name="Zielenkiewicz U."/>
            <person name="Pilsyk S."/>
            <person name="Malc E."/>
            <person name="Mieczkowski P."/>
            <person name="Kruszewska J.S."/>
            <person name="Biernat P."/>
            <person name="Pawlowska J."/>
        </authorList>
    </citation>
    <scope>NUCLEOTIDE SEQUENCE [LARGE SCALE GENOMIC DNA]</scope>
    <source>
        <strain evidence="7 8">CBS 142.35</strain>
    </source>
</reference>